<dbReference type="EMBL" id="JAHCVI010000001">
    <property type="protein sequence ID" value="KAG7292032.1"/>
    <property type="molecule type" value="Genomic_DNA"/>
</dbReference>
<evidence type="ECO:0000256" key="1">
    <source>
        <dbReference type="SAM" id="MobiDB-lite"/>
    </source>
</evidence>
<proteinExistence type="predicted"/>
<gene>
    <name evidence="2" type="ORF">NEMBOFW57_002063</name>
</gene>
<protein>
    <submittedName>
        <fullName evidence="2">Uncharacterized protein</fullName>
    </submittedName>
</protein>
<comment type="caution">
    <text evidence="2">The sequence shown here is derived from an EMBL/GenBank/DDBJ whole genome shotgun (WGS) entry which is preliminary data.</text>
</comment>
<keyword evidence="3" id="KW-1185">Reference proteome</keyword>
<accession>A0AAD4F2M9</accession>
<evidence type="ECO:0000313" key="2">
    <source>
        <dbReference type="EMBL" id="KAG7292032.1"/>
    </source>
</evidence>
<reference evidence="2" key="1">
    <citation type="submission" date="2023-02" db="EMBL/GenBank/DDBJ databases">
        <authorList>
            <person name="Palmer J.M."/>
        </authorList>
    </citation>
    <scope>NUCLEOTIDE SEQUENCE</scope>
    <source>
        <strain evidence="2">FW57</strain>
    </source>
</reference>
<dbReference type="Proteomes" id="UP001197093">
    <property type="component" value="Unassembled WGS sequence"/>
</dbReference>
<organism evidence="2 3">
    <name type="scientific">Staphylotrichum longicolle</name>
    <dbReference type="NCBI Taxonomy" id="669026"/>
    <lineage>
        <taxon>Eukaryota</taxon>
        <taxon>Fungi</taxon>
        <taxon>Dikarya</taxon>
        <taxon>Ascomycota</taxon>
        <taxon>Pezizomycotina</taxon>
        <taxon>Sordariomycetes</taxon>
        <taxon>Sordariomycetidae</taxon>
        <taxon>Sordariales</taxon>
        <taxon>Chaetomiaceae</taxon>
        <taxon>Staphylotrichum</taxon>
    </lineage>
</organism>
<name>A0AAD4F2M9_9PEZI</name>
<sequence>MSPSQNNLSNSTEFVGSSPGLNSIDTKEQQGTLPRPSLFNEWRFRPGAYTAREFVHEIAILFESIIVQLGPDQSGDADSRTILLDGLRSSLSHEGPEATLPLADWQSNQPSDLTRHISRIGQTLFQYAAEASSSLVPGDPSLTVHSSCKGHKWTPAAAQLLCGPRGSRVLMMLYNEWLHQLTCLRDFLIAFDNFEEVVLNLDNPSRPGTRPMEDVREALLAQVRSGQVSRGVLLETAKVLTGPALPAGGYGFQYNQGLVPPADLFSRSTSDSLLHYSPTLIVHEANQQPVLFASAPACLGG</sequence>
<evidence type="ECO:0000313" key="3">
    <source>
        <dbReference type="Proteomes" id="UP001197093"/>
    </source>
</evidence>
<dbReference type="AlphaFoldDB" id="A0AAD4F2M9"/>
<feature type="region of interest" description="Disordered" evidence="1">
    <location>
        <begin position="1"/>
        <end position="32"/>
    </location>
</feature>